<dbReference type="Pfam" id="PF00238">
    <property type="entry name" value="Ribosomal_L14"/>
    <property type="match status" value="1"/>
</dbReference>
<evidence type="ECO:0000256" key="3">
    <source>
        <dbReference type="ARBA" id="ARBA00023274"/>
    </source>
</evidence>
<dbReference type="InterPro" id="IPR005745">
    <property type="entry name" value="Ribosomal_uL14_bac-type"/>
</dbReference>
<dbReference type="PROSITE" id="PS00049">
    <property type="entry name" value="RIBOSOMAL_L14"/>
    <property type="match status" value="1"/>
</dbReference>
<dbReference type="CDD" id="cd00337">
    <property type="entry name" value="Ribosomal_uL14"/>
    <property type="match status" value="1"/>
</dbReference>
<dbReference type="OrthoDB" id="274765at2759"/>
<comment type="function">
    <text evidence="4">Component of the mitochondrial ribosome (mitoribosome), a dedicated translation machinery responsible for the synthesis of mitochondrial genome-encoded proteins, including at least some of the essential transmembrane subunits of the mitochondrial respiratory chain. The mitoribosomes are attached to the mitochondrial inner membrane and translation products are cotranslationally integrated into the membrane.</text>
</comment>
<dbReference type="STRING" id="1314773.A0A3N2PUG4"/>
<dbReference type="InterPro" id="IPR036853">
    <property type="entry name" value="Ribosomal_uL14_sf"/>
</dbReference>
<dbReference type="GO" id="GO:0070180">
    <property type="term" value="F:large ribosomal subunit rRNA binding"/>
    <property type="evidence" value="ECO:0007669"/>
    <property type="project" value="TreeGrafter"/>
</dbReference>
<dbReference type="EMBL" id="ML119056">
    <property type="protein sequence ID" value="ROT38145.1"/>
    <property type="molecule type" value="Genomic_DNA"/>
</dbReference>
<name>A0A3N2PUG4_SODAK</name>
<reference evidence="7 8" key="1">
    <citation type="journal article" date="2018" name="Mol. Ecol.">
        <title>The obligate alkalophilic soda-lake fungus Sodiomyces alkalinus has shifted to a protein diet.</title>
        <authorList>
            <person name="Grum-Grzhimaylo A.A."/>
            <person name="Falkoski D.L."/>
            <person name="van den Heuvel J."/>
            <person name="Valero-Jimenez C.A."/>
            <person name="Min B."/>
            <person name="Choi I.G."/>
            <person name="Lipzen A."/>
            <person name="Daum C.G."/>
            <person name="Aanen D.K."/>
            <person name="Tsang A."/>
            <person name="Henrissat B."/>
            <person name="Bilanenko E.N."/>
            <person name="de Vries R.P."/>
            <person name="van Kan J.A.L."/>
            <person name="Grigoriev I.V."/>
            <person name="Debets A.J.M."/>
        </authorList>
    </citation>
    <scope>NUCLEOTIDE SEQUENCE [LARGE SCALE GENOMIC DNA]</scope>
    <source>
        <strain evidence="7 8">F11</strain>
    </source>
</reference>
<dbReference type="Gene3D" id="2.40.150.20">
    <property type="entry name" value="Ribosomal protein L14"/>
    <property type="match status" value="1"/>
</dbReference>
<accession>A0A3N2PUG4</accession>
<dbReference type="AlphaFoldDB" id="A0A3N2PUG4"/>
<dbReference type="InterPro" id="IPR000218">
    <property type="entry name" value="Ribosomal_uL14"/>
</dbReference>
<dbReference type="InterPro" id="IPR019972">
    <property type="entry name" value="Ribosomal_uL14_CS"/>
</dbReference>
<dbReference type="FunFam" id="2.40.150.20:FF:000005">
    <property type="entry name" value="50S ribosomal protein L14"/>
    <property type="match status" value="1"/>
</dbReference>
<evidence type="ECO:0000256" key="6">
    <source>
        <dbReference type="RuleBase" id="RU003949"/>
    </source>
</evidence>
<dbReference type="SUPFAM" id="SSF50193">
    <property type="entry name" value="Ribosomal protein L14"/>
    <property type="match status" value="1"/>
</dbReference>
<keyword evidence="2 6" id="KW-0689">Ribosomal protein</keyword>
<dbReference type="GO" id="GO:0005762">
    <property type="term" value="C:mitochondrial large ribosomal subunit"/>
    <property type="evidence" value="ECO:0007669"/>
    <property type="project" value="TreeGrafter"/>
</dbReference>
<dbReference type="Proteomes" id="UP000272025">
    <property type="component" value="Unassembled WGS sequence"/>
</dbReference>
<dbReference type="NCBIfam" id="TIGR01067">
    <property type="entry name" value="rplN_bact"/>
    <property type="match status" value="1"/>
</dbReference>
<evidence type="ECO:0000313" key="8">
    <source>
        <dbReference type="Proteomes" id="UP000272025"/>
    </source>
</evidence>
<comment type="similarity">
    <text evidence="1 6">Belongs to the universal ribosomal protein uL14 family.</text>
</comment>
<dbReference type="PANTHER" id="PTHR11761">
    <property type="entry name" value="50S/60S RIBOSOMAL PROTEIN L14/L23"/>
    <property type="match status" value="1"/>
</dbReference>
<evidence type="ECO:0000256" key="2">
    <source>
        <dbReference type="ARBA" id="ARBA00022980"/>
    </source>
</evidence>
<dbReference type="GO" id="GO:0006412">
    <property type="term" value="P:translation"/>
    <property type="evidence" value="ECO:0007669"/>
    <property type="project" value="InterPro"/>
</dbReference>
<evidence type="ECO:0000313" key="7">
    <source>
        <dbReference type="EMBL" id="ROT38145.1"/>
    </source>
</evidence>
<proteinExistence type="inferred from homology"/>
<dbReference type="RefSeq" id="XP_028465951.1">
    <property type="nucleotide sequence ID" value="XM_028612093.1"/>
</dbReference>
<keyword evidence="8" id="KW-1185">Reference proteome</keyword>
<dbReference type="HAMAP" id="MF_01367">
    <property type="entry name" value="Ribosomal_uL14"/>
    <property type="match status" value="1"/>
</dbReference>
<dbReference type="GO" id="GO:0003735">
    <property type="term" value="F:structural constituent of ribosome"/>
    <property type="evidence" value="ECO:0007669"/>
    <property type="project" value="InterPro"/>
</dbReference>
<dbReference type="PANTHER" id="PTHR11761:SF3">
    <property type="entry name" value="LARGE RIBOSOMAL SUBUNIT PROTEIN UL14M"/>
    <property type="match status" value="1"/>
</dbReference>
<dbReference type="GeneID" id="39580571"/>
<organism evidence="7 8">
    <name type="scientific">Sodiomyces alkalinus (strain CBS 110278 / VKM F-3762 / F11)</name>
    <name type="common">Alkaliphilic filamentous fungus</name>
    <dbReference type="NCBI Taxonomy" id="1314773"/>
    <lineage>
        <taxon>Eukaryota</taxon>
        <taxon>Fungi</taxon>
        <taxon>Dikarya</taxon>
        <taxon>Ascomycota</taxon>
        <taxon>Pezizomycotina</taxon>
        <taxon>Sordariomycetes</taxon>
        <taxon>Hypocreomycetidae</taxon>
        <taxon>Glomerellales</taxon>
        <taxon>Plectosphaerellaceae</taxon>
        <taxon>Sodiomyces</taxon>
    </lineage>
</organism>
<dbReference type="SMART" id="SM01374">
    <property type="entry name" value="Ribosomal_L14"/>
    <property type="match status" value="1"/>
</dbReference>
<gene>
    <name evidence="7" type="ORF">SODALDRAFT_333911</name>
</gene>
<sequence>MIQLKSIINCIDNSGAALVECAMVVGRKGAARIGDRIVVVVQKDRGNADSVGVSQANKVRRGDMRHAVIVRTKYKTQRRDGSVIRFDDNACVLINKAGDPVGTRINGVVAEELRRKKWSKILSMAPMHA</sequence>
<protein>
    <recommendedName>
        <fullName evidence="5">Large ribosomal subunit protein uL14m</fullName>
    </recommendedName>
</protein>
<evidence type="ECO:0000256" key="4">
    <source>
        <dbReference type="ARBA" id="ARBA00037226"/>
    </source>
</evidence>
<evidence type="ECO:0000256" key="1">
    <source>
        <dbReference type="ARBA" id="ARBA00010745"/>
    </source>
</evidence>
<evidence type="ECO:0000256" key="5">
    <source>
        <dbReference type="ARBA" id="ARBA00040118"/>
    </source>
</evidence>
<keyword evidence="3 6" id="KW-0687">Ribonucleoprotein</keyword>